<dbReference type="RefSeq" id="WP_188758703.1">
    <property type="nucleotide sequence ID" value="NZ_BMJB01000001.1"/>
</dbReference>
<comment type="caution">
    <text evidence="6">The sequence shown here is derived from an EMBL/GenBank/DDBJ whole genome shotgun (WGS) entry which is preliminary data.</text>
</comment>
<dbReference type="FunFam" id="1.10.10.10:FF:000001">
    <property type="entry name" value="LysR family transcriptional regulator"/>
    <property type="match status" value="1"/>
</dbReference>
<dbReference type="CDD" id="cd05466">
    <property type="entry name" value="PBP2_LTTR_substrate"/>
    <property type="match status" value="1"/>
</dbReference>
<dbReference type="InterPro" id="IPR005119">
    <property type="entry name" value="LysR_subst-bd"/>
</dbReference>
<dbReference type="Proteomes" id="UP000648801">
    <property type="component" value="Unassembled WGS sequence"/>
</dbReference>
<dbReference type="InterPro" id="IPR000847">
    <property type="entry name" value="LysR_HTH_N"/>
</dbReference>
<proteinExistence type="inferred from homology"/>
<dbReference type="SUPFAM" id="SSF53850">
    <property type="entry name" value="Periplasmic binding protein-like II"/>
    <property type="match status" value="1"/>
</dbReference>
<dbReference type="AlphaFoldDB" id="A0A916RQT2"/>
<dbReference type="Pfam" id="PF03466">
    <property type="entry name" value="LysR_substrate"/>
    <property type="match status" value="1"/>
</dbReference>
<dbReference type="SUPFAM" id="SSF46785">
    <property type="entry name" value="Winged helix' DNA-binding domain"/>
    <property type="match status" value="1"/>
</dbReference>
<evidence type="ECO:0000256" key="3">
    <source>
        <dbReference type="ARBA" id="ARBA00023125"/>
    </source>
</evidence>
<dbReference type="Gene3D" id="1.10.10.10">
    <property type="entry name" value="Winged helix-like DNA-binding domain superfamily/Winged helix DNA-binding domain"/>
    <property type="match status" value="1"/>
</dbReference>
<dbReference type="InterPro" id="IPR036388">
    <property type="entry name" value="WH-like_DNA-bd_sf"/>
</dbReference>
<dbReference type="PRINTS" id="PR00039">
    <property type="entry name" value="HTHLYSR"/>
</dbReference>
<reference evidence="6" key="2">
    <citation type="submission" date="2020-09" db="EMBL/GenBank/DDBJ databases">
        <authorList>
            <person name="Sun Q."/>
            <person name="Zhou Y."/>
        </authorList>
    </citation>
    <scope>NUCLEOTIDE SEQUENCE</scope>
    <source>
        <strain evidence="6">CGMCC 1.15447</strain>
    </source>
</reference>
<dbReference type="InterPro" id="IPR036390">
    <property type="entry name" value="WH_DNA-bd_sf"/>
</dbReference>
<keyword evidence="3" id="KW-0238">DNA-binding</keyword>
<comment type="similarity">
    <text evidence="1">Belongs to the LysR transcriptional regulatory family.</text>
</comment>
<evidence type="ECO:0000313" key="6">
    <source>
        <dbReference type="EMBL" id="GGA64798.1"/>
    </source>
</evidence>
<dbReference type="Pfam" id="PF00126">
    <property type="entry name" value="HTH_1"/>
    <property type="match status" value="1"/>
</dbReference>
<feature type="domain" description="HTH lysR-type" evidence="5">
    <location>
        <begin position="1"/>
        <end position="58"/>
    </location>
</feature>
<evidence type="ECO:0000256" key="1">
    <source>
        <dbReference type="ARBA" id="ARBA00009437"/>
    </source>
</evidence>
<dbReference type="EMBL" id="BMJB01000001">
    <property type="protein sequence ID" value="GGA64798.1"/>
    <property type="molecule type" value="Genomic_DNA"/>
</dbReference>
<dbReference type="GO" id="GO:0000976">
    <property type="term" value="F:transcription cis-regulatory region binding"/>
    <property type="evidence" value="ECO:0007669"/>
    <property type="project" value="TreeGrafter"/>
</dbReference>
<keyword evidence="2" id="KW-0805">Transcription regulation</keyword>
<evidence type="ECO:0000256" key="4">
    <source>
        <dbReference type="ARBA" id="ARBA00023163"/>
    </source>
</evidence>
<evidence type="ECO:0000259" key="5">
    <source>
        <dbReference type="PROSITE" id="PS50931"/>
    </source>
</evidence>
<name>A0A916RQT2_9BACT</name>
<evidence type="ECO:0000256" key="2">
    <source>
        <dbReference type="ARBA" id="ARBA00023015"/>
    </source>
</evidence>
<sequence length="307" mass="34586">MDFEQLKTFLEVWHQKSFSKAARKLRITQPAVSAQIHSLEREVGERLFDRKGGKITFTPAGRVFEPFAEHALDCQRHLLLMVSEQRRSPRGEISISAQESTSLYVLPDVFAEFKKHFPKVALKIARAERARTIEALLAREVDFGVVSLPVTDKRFVVETLHIDELALAVPKGHPLTSVANPGPKDLVKFPFLLPKQGRQRDLFLNLFRMHDIYPKSVMEVESSELMKRFILAGLGIGFLPSINIDAEVKAGSIAIIKIEELKVSRDLGLIYLKEKTLPHAAKAFLQIAIGGVRLDPFESSNRTPSRD</sequence>
<gene>
    <name evidence="6" type="ORF">GCM10011507_15540</name>
</gene>
<dbReference type="Gene3D" id="3.40.190.290">
    <property type="match status" value="1"/>
</dbReference>
<organism evidence="6 7">
    <name type="scientific">Edaphobacter acidisoli</name>
    <dbReference type="NCBI Taxonomy" id="2040573"/>
    <lineage>
        <taxon>Bacteria</taxon>
        <taxon>Pseudomonadati</taxon>
        <taxon>Acidobacteriota</taxon>
        <taxon>Terriglobia</taxon>
        <taxon>Terriglobales</taxon>
        <taxon>Acidobacteriaceae</taxon>
        <taxon>Edaphobacter</taxon>
    </lineage>
</organism>
<reference evidence="6" key="1">
    <citation type="journal article" date="2014" name="Int. J. Syst. Evol. Microbiol.">
        <title>Complete genome sequence of Corynebacterium casei LMG S-19264T (=DSM 44701T), isolated from a smear-ripened cheese.</title>
        <authorList>
            <consortium name="US DOE Joint Genome Institute (JGI-PGF)"/>
            <person name="Walter F."/>
            <person name="Albersmeier A."/>
            <person name="Kalinowski J."/>
            <person name="Ruckert C."/>
        </authorList>
    </citation>
    <scope>NUCLEOTIDE SEQUENCE</scope>
    <source>
        <strain evidence="6">CGMCC 1.15447</strain>
    </source>
</reference>
<protein>
    <submittedName>
        <fullName evidence="6">LysR family transcriptional regulator</fullName>
    </submittedName>
</protein>
<dbReference type="PROSITE" id="PS50931">
    <property type="entry name" value="HTH_LYSR"/>
    <property type="match status" value="1"/>
</dbReference>
<accession>A0A916RQT2</accession>
<keyword evidence="7" id="KW-1185">Reference proteome</keyword>
<dbReference type="PANTHER" id="PTHR30126">
    <property type="entry name" value="HTH-TYPE TRANSCRIPTIONAL REGULATOR"/>
    <property type="match status" value="1"/>
</dbReference>
<dbReference type="PANTHER" id="PTHR30126:SF40">
    <property type="entry name" value="HTH-TYPE TRANSCRIPTIONAL REGULATOR GLTR"/>
    <property type="match status" value="1"/>
</dbReference>
<dbReference type="GO" id="GO:0003700">
    <property type="term" value="F:DNA-binding transcription factor activity"/>
    <property type="evidence" value="ECO:0007669"/>
    <property type="project" value="InterPro"/>
</dbReference>
<evidence type="ECO:0000313" key="7">
    <source>
        <dbReference type="Proteomes" id="UP000648801"/>
    </source>
</evidence>
<keyword evidence="4" id="KW-0804">Transcription</keyword>